<dbReference type="RefSeq" id="WP_340602321.1">
    <property type="nucleotide sequence ID" value="NZ_JBBMXV010000001.1"/>
</dbReference>
<name>A0ABD5V132_9EURY</name>
<reference evidence="1 2" key="1">
    <citation type="journal article" date="2019" name="Int. J. Syst. Evol. Microbiol.">
        <title>The Global Catalogue of Microorganisms (GCM) 10K type strain sequencing project: providing services to taxonomists for standard genome sequencing and annotation.</title>
        <authorList>
            <consortium name="The Broad Institute Genomics Platform"/>
            <consortium name="The Broad Institute Genome Sequencing Center for Infectious Disease"/>
            <person name="Wu L."/>
            <person name="Ma J."/>
        </authorList>
    </citation>
    <scope>NUCLEOTIDE SEQUENCE [LARGE SCALE GENOMIC DNA]</scope>
    <source>
        <strain evidence="1 2">CGMCC 1.3240</strain>
    </source>
</reference>
<protein>
    <recommendedName>
        <fullName evidence="3">Short chain dehydrogenase</fullName>
    </recommendedName>
</protein>
<accession>A0ABD5V132</accession>
<evidence type="ECO:0000313" key="2">
    <source>
        <dbReference type="Proteomes" id="UP001596312"/>
    </source>
</evidence>
<evidence type="ECO:0008006" key="3">
    <source>
        <dbReference type="Google" id="ProtNLM"/>
    </source>
</evidence>
<comment type="caution">
    <text evidence="1">The sequence shown here is derived from an EMBL/GenBank/DDBJ whole genome shotgun (WGS) entry which is preliminary data.</text>
</comment>
<keyword evidence="2" id="KW-1185">Reference proteome</keyword>
<gene>
    <name evidence="1" type="ORF">ACFQGH_01335</name>
</gene>
<proteinExistence type="predicted"/>
<sequence>MDDTTAVVTGVSRGIGEAVAPLFVWAAGLDPAEFDCEALGLREWKRSIR</sequence>
<evidence type="ECO:0000313" key="1">
    <source>
        <dbReference type="EMBL" id="MFC6903834.1"/>
    </source>
</evidence>
<dbReference type="Proteomes" id="UP001596312">
    <property type="component" value="Unassembled WGS sequence"/>
</dbReference>
<organism evidence="1 2">
    <name type="scientific">Halalkalicoccus tibetensis</name>
    <dbReference type="NCBI Taxonomy" id="175632"/>
    <lineage>
        <taxon>Archaea</taxon>
        <taxon>Methanobacteriati</taxon>
        <taxon>Methanobacteriota</taxon>
        <taxon>Stenosarchaea group</taxon>
        <taxon>Halobacteria</taxon>
        <taxon>Halobacteriales</taxon>
        <taxon>Halococcaceae</taxon>
        <taxon>Halalkalicoccus</taxon>
    </lineage>
</organism>
<dbReference type="AlphaFoldDB" id="A0ABD5V132"/>
<dbReference type="EMBL" id="JBHSXQ010000001">
    <property type="protein sequence ID" value="MFC6903834.1"/>
    <property type="molecule type" value="Genomic_DNA"/>
</dbReference>